<gene>
    <name evidence="2" type="ORF">SCHPADRAFT_824109</name>
</gene>
<evidence type="ECO:0000313" key="3">
    <source>
        <dbReference type="Proteomes" id="UP000053477"/>
    </source>
</evidence>
<dbReference type="EMBL" id="KQ085924">
    <property type="protein sequence ID" value="KLO15816.1"/>
    <property type="molecule type" value="Genomic_DNA"/>
</dbReference>
<evidence type="ECO:0000313" key="2">
    <source>
        <dbReference type="EMBL" id="KLO15816.1"/>
    </source>
</evidence>
<dbReference type="PANTHER" id="PTHR43798:SF33">
    <property type="entry name" value="HYDROLASE, PUTATIVE (AFU_ORTHOLOGUE AFUA_2G14860)-RELATED"/>
    <property type="match status" value="1"/>
</dbReference>
<name>A0A0H2SFF4_9AGAM</name>
<dbReference type="InterPro" id="IPR000073">
    <property type="entry name" value="AB_hydrolase_1"/>
</dbReference>
<dbReference type="GO" id="GO:0016020">
    <property type="term" value="C:membrane"/>
    <property type="evidence" value="ECO:0007669"/>
    <property type="project" value="TreeGrafter"/>
</dbReference>
<dbReference type="InterPro" id="IPR050266">
    <property type="entry name" value="AB_hydrolase_sf"/>
</dbReference>
<dbReference type="AlphaFoldDB" id="A0A0H2SFF4"/>
<accession>A0A0H2SFF4</accession>
<reference evidence="2 3" key="1">
    <citation type="submission" date="2015-04" db="EMBL/GenBank/DDBJ databases">
        <title>Complete genome sequence of Schizopora paradoxa KUC8140, a cosmopolitan wood degrader in East Asia.</title>
        <authorList>
            <consortium name="DOE Joint Genome Institute"/>
            <person name="Min B."/>
            <person name="Park H."/>
            <person name="Jang Y."/>
            <person name="Kim J.-J."/>
            <person name="Kim K.H."/>
            <person name="Pangilinan J."/>
            <person name="Lipzen A."/>
            <person name="Riley R."/>
            <person name="Grigoriev I.V."/>
            <person name="Spatafora J.W."/>
            <person name="Choi I.-G."/>
        </authorList>
    </citation>
    <scope>NUCLEOTIDE SEQUENCE [LARGE SCALE GENOMIC DNA]</scope>
    <source>
        <strain evidence="2 3">KUC8140</strain>
    </source>
</reference>
<dbReference type="SUPFAM" id="SSF53474">
    <property type="entry name" value="alpha/beta-Hydrolases"/>
    <property type="match status" value="1"/>
</dbReference>
<proteinExistence type="predicted"/>
<dbReference type="OrthoDB" id="408373at2759"/>
<dbReference type="InParanoid" id="A0A0H2SFF4"/>
<feature type="domain" description="AB hydrolase-1" evidence="1">
    <location>
        <begin position="29"/>
        <end position="270"/>
    </location>
</feature>
<protein>
    <submittedName>
        <fullName evidence="2">Alpha/beta-hydrolase</fullName>
    </submittedName>
</protein>
<sequence length="289" mass="32302">MTKIIKSVTSSDGLKLYADSNGNVGKTALVFVHGFRYSGAVFDPVFEDPVFSSKFHLVRYDLRGQGRSGHPDTPEGHISKSYADDFAAVCDAFEVKRPYHVGWSYGCSVTSDIAANLPSDYLSGSIFLCGPTFLGSKLYDFLLPECAEVLPRLIDDKLTATEYEDALLKFLNMMFTNVTEVSTETRFYWRGMMSSAPPISYRYLLMRDVDTGPLYALGEKGYPLHYIIGTDEQTFNGPKLAGEVEKYFKNFSVLYIPKGGHSEFLQNTQTVIDSITVFVSDNCWRGAME</sequence>
<dbReference type="Gene3D" id="3.40.50.1820">
    <property type="entry name" value="alpha/beta hydrolase"/>
    <property type="match status" value="1"/>
</dbReference>
<evidence type="ECO:0000259" key="1">
    <source>
        <dbReference type="Pfam" id="PF12697"/>
    </source>
</evidence>
<organism evidence="2 3">
    <name type="scientific">Schizopora paradoxa</name>
    <dbReference type="NCBI Taxonomy" id="27342"/>
    <lineage>
        <taxon>Eukaryota</taxon>
        <taxon>Fungi</taxon>
        <taxon>Dikarya</taxon>
        <taxon>Basidiomycota</taxon>
        <taxon>Agaricomycotina</taxon>
        <taxon>Agaricomycetes</taxon>
        <taxon>Hymenochaetales</taxon>
        <taxon>Schizoporaceae</taxon>
        <taxon>Schizopora</taxon>
    </lineage>
</organism>
<dbReference type="GO" id="GO:0016787">
    <property type="term" value="F:hydrolase activity"/>
    <property type="evidence" value="ECO:0007669"/>
    <property type="project" value="UniProtKB-KW"/>
</dbReference>
<dbReference type="PANTHER" id="PTHR43798">
    <property type="entry name" value="MONOACYLGLYCEROL LIPASE"/>
    <property type="match status" value="1"/>
</dbReference>
<keyword evidence="2" id="KW-0378">Hydrolase</keyword>
<dbReference type="Pfam" id="PF12697">
    <property type="entry name" value="Abhydrolase_6"/>
    <property type="match status" value="1"/>
</dbReference>
<keyword evidence="3" id="KW-1185">Reference proteome</keyword>
<dbReference type="InterPro" id="IPR029058">
    <property type="entry name" value="AB_hydrolase_fold"/>
</dbReference>
<dbReference type="Proteomes" id="UP000053477">
    <property type="component" value="Unassembled WGS sequence"/>
</dbReference>